<dbReference type="RefSeq" id="WP_166627796.1">
    <property type="nucleotide sequence ID" value="NZ_SNYH01000006.1"/>
</dbReference>
<proteinExistence type="predicted"/>
<comment type="caution">
    <text evidence="1">The sequence shown here is derived from an EMBL/GenBank/DDBJ whole genome shotgun (WGS) entry which is preliminary data.</text>
</comment>
<sequence length="52" mass="5874">MPQIKSKEEALQVLSGLEEKTLIRVAELSTNKKALGYFSNPFQYSVLKGFLK</sequence>
<protein>
    <submittedName>
        <fullName evidence="1">Uncharacterized protein</fullName>
    </submittedName>
</protein>
<keyword evidence="2" id="KW-1185">Reference proteome</keyword>
<accession>A0A4R6TD79</accession>
<dbReference type="EMBL" id="SNYH01000006">
    <property type="protein sequence ID" value="TDQ22750.1"/>
    <property type="molecule type" value="Genomic_DNA"/>
</dbReference>
<dbReference type="Proteomes" id="UP000295390">
    <property type="component" value="Unassembled WGS sequence"/>
</dbReference>
<evidence type="ECO:0000313" key="1">
    <source>
        <dbReference type="EMBL" id="TDQ22750.1"/>
    </source>
</evidence>
<dbReference type="AlphaFoldDB" id="A0A4R6TD79"/>
<organism evidence="1 2">
    <name type="scientific">Tenacibaculum caenipelagi</name>
    <dbReference type="NCBI Taxonomy" id="1325435"/>
    <lineage>
        <taxon>Bacteria</taxon>
        <taxon>Pseudomonadati</taxon>
        <taxon>Bacteroidota</taxon>
        <taxon>Flavobacteriia</taxon>
        <taxon>Flavobacteriales</taxon>
        <taxon>Flavobacteriaceae</taxon>
        <taxon>Tenacibaculum</taxon>
    </lineage>
</organism>
<evidence type="ECO:0000313" key="2">
    <source>
        <dbReference type="Proteomes" id="UP000295390"/>
    </source>
</evidence>
<reference evidence="1 2" key="1">
    <citation type="submission" date="2019-03" db="EMBL/GenBank/DDBJ databases">
        <title>Genomic Encyclopedia of Type Strains, Phase III (KMG-III): the genomes of soil and plant-associated and newly described type strains.</title>
        <authorList>
            <person name="Whitman W."/>
        </authorList>
    </citation>
    <scope>NUCLEOTIDE SEQUENCE [LARGE SCALE GENOMIC DNA]</scope>
    <source>
        <strain evidence="1 2">CECT 8283</strain>
    </source>
</reference>
<gene>
    <name evidence="1" type="ORF">DFQ07_2768</name>
</gene>
<name>A0A4R6TD79_9FLAO</name>